<feature type="region of interest" description="Disordered" evidence="1">
    <location>
        <begin position="328"/>
        <end position="459"/>
    </location>
</feature>
<dbReference type="AlphaFoldDB" id="S8A3L1"/>
<feature type="compositionally biased region" description="Acidic residues" evidence="1">
    <location>
        <begin position="514"/>
        <end position="523"/>
    </location>
</feature>
<keyword evidence="3" id="KW-1185">Reference proteome</keyword>
<evidence type="ECO:0000313" key="2">
    <source>
        <dbReference type="EMBL" id="EPS37615.1"/>
    </source>
</evidence>
<dbReference type="HOGENOM" id="CLU_023536_1_0_1"/>
<dbReference type="eggNOG" id="ENOG502QSZU">
    <property type="taxonomic scope" value="Eukaryota"/>
</dbReference>
<feature type="region of interest" description="Disordered" evidence="1">
    <location>
        <begin position="1"/>
        <end position="67"/>
    </location>
</feature>
<feature type="compositionally biased region" description="Polar residues" evidence="1">
    <location>
        <begin position="370"/>
        <end position="384"/>
    </location>
</feature>
<feature type="compositionally biased region" description="Basic and acidic residues" evidence="1">
    <location>
        <begin position="407"/>
        <end position="416"/>
    </location>
</feature>
<comment type="caution">
    <text evidence="2">The sequence shown here is derived from an EMBL/GenBank/DDBJ whole genome shotgun (WGS) entry which is preliminary data.</text>
</comment>
<name>S8A3L1_DACHA</name>
<feature type="compositionally biased region" description="Acidic residues" evidence="1">
    <location>
        <begin position="417"/>
        <end position="456"/>
    </location>
</feature>
<reference evidence="2 3" key="1">
    <citation type="journal article" date="2013" name="PLoS Genet.">
        <title>Genomic mechanisms accounting for the adaptation to parasitism in nematode-trapping fungi.</title>
        <authorList>
            <person name="Meerupati T."/>
            <person name="Andersson K.M."/>
            <person name="Friman E."/>
            <person name="Kumar D."/>
            <person name="Tunlid A."/>
            <person name="Ahren D."/>
        </authorList>
    </citation>
    <scope>NUCLEOTIDE SEQUENCE [LARGE SCALE GENOMIC DNA]</scope>
    <source>
        <strain evidence="2 3">CBS 200.50</strain>
    </source>
</reference>
<dbReference type="OMA" id="HYGPQDI"/>
<evidence type="ECO:0000313" key="3">
    <source>
        <dbReference type="Proteomes" id="UP000015100"/>
    </source>
</evidence>
<feature type="compositionally biased region" description="Basic and acidic residues" evidence="1">
    <location>
        <begin position="481"/>
        <end position="513"/>
    </location>
</feature>
<evidence type="ECO:0000256" key="1">
    <source>
        <dbReference type="SAM" id="MobiDB-lite"/>
    </source>
</evidence>
<organism evidence="2 3">
    <name type="scientific">Dactylellina haptotyla (strain CBS 200.50)</name>
    <name type="common">Nematode-trapping fungus</name>
    <name type="synonym">Monacrosporium haptotylum</name>
    <dbReference type="NCBI Taxonomy" id="1284197"/>
    <lineage>
        <taxon>Eukaryota</taxon>
        <taxon>Fungi</taxon>
        <taxon>Dikarya</taxon>
        <taxon>Ascomycota</taxon>
        <taxon>Pezizomycotina</taxon>
        <taxon>Orbiliomycetes</taxon>
        <taxon>Orbiliales</taxon>
        <taxon>Orbiliaceae</taxon>
        <taxon>Dactylellina</taxon>
    </lineage>
</organism>
<feature type="region of interest" description="Disordered" evidence="1">
    <location>
        <begin position="481"/>
        <end position="549"/>
    </location>
</feature>
<dbReference type="Proteomes" id="UP000015100">
    <property type="component" value="Unassembled WGS sequence"/>
</dbReference>
<feature type="compositionally biased region" description="Low complexity" evidence="1">
    <location>
        <begin position="1"/>
        <end position="15"/>
    </location>
</feature>
<dbReference type="PANTHER" id="PTHR42107:SF1">
    <property type="entry name" value="WHIM1 DOMAIN-CONTAINING PROTEIN"/>
    <property type="match status" value="1"/>
</dbReference>
<sequence length="570" mass="63217">MSSRSSSPLSSAQDLSDPEMDFVQPSKSTKTTNSPDRRSKPSPTPSLEASPPPNKRRKVVDPRDPLPQDNPRYAFIVAFQAKFNQVFRGVPNLGPQDIEVGVAETPISDQIEALLCKLLGLALNRQKQVEKGHYGRALEEAVSTYFDEWPSEWEGRNPLEGGKTFNQMSVDERLVMLQTLILWVLRHSRVVGDIVKEIYKPGRKTDDSNIPLAVHCWGMDREKKKYYLIEGKDDTYFRVYQEYISPGYRTSTWVSVAGTIDELRDFAHRLGQEGSRNAKELQGKVLAAIPRFEEGEQKRKRREYRTARRAAFMNPGVSMYEGRTRGNKAKYTFDSDEEGGYTSGRATRNSRRVSPVEGPYVTGSGRVTRRTNQYAFGTESNEASTPYAGSESGGSTRRSGRTSLKRGRGEYEPEAERLEDEGSQDDGNSGDDGDDYRDELAEEMDDGDLSDASEEGLGDRSLVTTLKFKAEESKAALAKFGENEADKTLVEDAVDVERGLPKKDESAMDIDKANEDEDDDDVDLVPSSPAQPKVITAEGQSGAPDGQGEHMVVNFLSKGSNSSPASSNSH</sequence>
<dbReference type="OrthoDB" id="349045at2759"/>
<reference evidence="3" key="2">
    <citation type="submission" date="2013-04" db="EMBL/GenBank/DDBJ databases">
        <title>Genomic mechanisms accounting for the adaptation to parasitism in nematode-trapping fungi.</title>
        <authorList>
            <person name="Ahren D.G."/>
        </authorList>
    </citation>
    <scope>NUCLEOTIDE SEQUENCE [LARGE SCALE GENOMIC DNA]</scope>
    <source>
        <strain evidence="3">CBS 200.50</strain>
    </source>
</reference>
<gene>
    <name evidence="2" type="ORF">H072_8675</name>
</gene>
<protein>
    <recommendedName>
        <fullName evidence="4">WHIM1 domain-containing protein</fullName>
    </recommendedName>
</protein>
<dbReference type="EMBL" id="AQGS01000616">
    <property type="protein sequence ID" value="EPS37615.1"/>
    <property type="molecule type" value="Genomic_DNA"/>
</dbReference>
<accession>S8A3L1</accession>
<dbReference type="PANTHER" id="PTHR42107">
    <property type="entry name" value="YALI0D24453P"/>
    <property type="match status" value="1"/>
</dbReference>
<evidence type="ECO:0008006" key="4">
    <source>
        <dbReference type="Google" id="ProtNLM"/>
    </source>
</evidence>
<feature type="compositionally biased region" description="Polar residues" evidence="1">
    <location>
        <begin position="25"/>
        <end position="34"/>
    </location>
</feature>
<dbReference type="STRING" id="1284197.S8A3L1"/>
<proteinExistence type="predicted"/>